<dbReference type="AlphaFoldDB" id="A0A8J6J0D9"/>
<proteinExistence type="predicted"/>
<evidence type="ECO:0000313" key="3">
    <source>
        <dbReference type="Proteomes" id="UP000628736"/>
    </source>
</evidence>
<dbReference type="RefSeq" id="WP_186851899.1">
    <property type="nucleotide sequence ID" value="NZ_JACOPO010000001.1"/>
</dbReference>
<keyword evidence="1" id="KW-1133">Transmembrane helix</keyword>
<evidence type="ECO:0000313" key="2">
    <source>
        <dbReference type="EMBL" id="MBC5721424.1"/>
    </source>
</evidence>
<reference evidence="2" key="1">
    <citation type="submission" date="2020-08" db="EMBL/GenBank/DDBJ databases">
        <title>Genome public.</title>
        <authorList>
            <person name="Liu C."/>
            <person name="Sun Q."/>
        </authorList>
    </citation>
    <scope>NUCLEOTIDE SEQUENCE</scope>
    <source>
        <strain evidence="2">NSJ-23</strain>
    </source>
</reference>
<feature type="transmembrane region" description="Helical" evidence="1">
    <location>
        <begin position="7"/>
        <end position="27"/>
    </location>
</feature>
<dbReference type="Proteomes" id="UP000628736">
    <property type="component" value="Unassembled WGS sequence"/>
</dbReference>
<sequence>MKTGVLMVWTGCLVSITLSVLHFAWIATAVERVLVLALLALAGAFALAHRR</sequence>
<feature type="transmembrane region" description="Helical" evidence="1">
    <location>
        <begin position="33"/>
        <end position="49"/>
    </location>
</feature>
<gene>
    <name evidence="2" type="ORF">H8S11_01105</name>
</gene>
<name>A0A8J6J0D9_9FIRM</name>
<keyword evidence="1" id="KW-0812">Transmembrane</keyword>
<organism evidence="2 3">
    <name type="scientific">Flintibacter hominis</name>
    <dbReference type="NCBI Taxonomy" id="2763048"/>
    <lineage>
        <taxon>Bacteria</taxon>
        <taxon>Bacillati</taxon>
        <taxon>Bacillota</taxon>
        <taxon>Clostridia</taxon>
        <taxon>Eubacteriales</taxon>
        <taxon>Flintibacter</taxon>
    </lineage>
</organism>
<keyword evidence="1" id="KW-0472">Membrane</keyword>
<accession>A0A8J6J0D9</accession>
<comment type="caution">
    <text evidence="2">The sequence shown here is derived from an EMBL/GenBank/DDBJ whole genome shotgun (WGS) entry which is preliminary data.</text>
</comment>
<protein>
    <submittedName>
        <fullName evidence="2">Uncharacterized protein</fullName>
    </submittedName>
</protein>
<evidence type="ECO:0000256" key="1">
    <source>
        <dbReference type="SAM" id="Phobius"/>
    </source>
</evidence>
<keyword evidence="3" id="KW-1185">Reference proteome</keyword>
<dbReference type="EMBL" id="JACOPO010000001">
    <property type="protein sequence ID" value="MBC5721424.1"/>
    <property type="molecule type" value="Genomic_DNA"/>
</dbReference>